<dbReference type="AlphaFoldDB" id="A0A518IUE6"/>
<protein>
    <recommendedName>
        <fullName evidence="3">Sulfatase</fullName>
    </recommendedName>
</protein>
<dbReference type="RefSeq" id="WP_145285450.1">
    <property type="nucleotide sequence ID" value="NZ_CP036318.1"/>
</dbReference>
<accession>A0A518IUE6</accession>
<dbReference type="SUPFAM" id="SSF53649">
    <property type="entry name" value="Alkaline phosphatase-like"/>
    <property type="match status" value="1"/>
</dbReference>
<evidence type="ECO:0000313" key="1">
    <source>
        <dbReference type="EMBL" id="QDV56698.1"/>
    </source>
</evidence>
<sequence length="389" mass="41953">MPARAIVLSVDGFAPASLQPYGCSWQPTPNLNQLAARSLVFERCYADSLDPIASLCSMLSGTHTAAGASSAAPFDSTGSTLITDSPAVGDLPLAKSFENQIVVPFDVPAAACEEVEETSLANLFAAGIDAISDSTQKLCWLHAASLPRCWDAPRSLCHADDEMQLPEQTSPPELTGQDPLEPDEMLGWMTLYGGQVRLLDLLIGVLVDAIDSSPACDETLLIVIGTGGMPLGENNRFGLATDDHRSASLHVPLIIRIPQRDPIRSIRICQPWEMASTIHSWMNQSPAGLLNDATPAGWTDAQSPTNWATAIDGNSEVASLQTPWWNLCLSGTEAGLFRKPDDRFDSNDIASRAPEMTQLMREQAELALQSLRDQSPRHQLPPEILSGSW</sequence>
<dbReference type="InterPro" id="IPR017850">
    <property type="entry name" value="Alkaline_phosphatase_core_sf"/>
</dbReference>
<dbReference type="Gene3D" id="3.40.720.10">
    <property type="entry name" value="Alkaline Phosphatase, subunit A"/>
    <property type="match status" value="2"/>
</dbReference>
<keyword evidence="2" id="KW-1185">Reference proteome</keyword>
<evidence type="ECO:0000313" key="2">
    <source>
        <dbReference type="Proteomes" id="UP000316770"/>
    </source>
</evidence>
<proteinExistence type="predicted"/>
<dbReference type="EMBL" id="CP036318">
    <property type="protein sequence ID" value="QDV56698.1"/>
    <property type="molecule type" value="Genomic_DNA"/>
</dbReference>
<organism evidence="1 2">
    <name type="scientific">Rosistilla oblonga</name>
    <dbReference type="NCBI Taxonomy" id="2527990"/>
    <lineage>
        <taxon>Bacteria</taxon>
        <taxon>Pseudomonadati</taxon>
        <taxon>Planctomycetota</taxon>
        <taxon>Planctomycetia</taxon>
        <taxon>Pirellulales</taxon>
        <taxon>Pirellulaceae</taxon>
        <taxon>Rosistilla</taxon>
    </lineage>
</organism>
<dbReference type="Proteomes" id="UP000316770">
    <property type="component" value="Chromosome"/>
</dbReference>
<name>A0A518IUE6_9BACT</name>
<reference evidence="1 2" key="1">
    <citation type="submission" date="2019-02" db="EMBL/GenBank/DDBJ databases">
        <title>Deep-cultivation of Planctomycetes and their phenomic and genomic characterization uncovers novel biology.</title>
        <authorList>
            <person name="Wiegand S."/>
            <person name="Jogler M."/>
            <person name="Boedeker C."/>
            <person name="Pinto D."/>
            <person name="Vollmers J."/>
            <person name="Rivas-Marin E."/>
            <person name="Kohn T."/>
            <person name="Peeters S.H."/>
            <person name="Heuer A."/>
            <person name="Rast P."/>
            <person name="Oberbeckmann S."/>
            <person name="Bunk B."/>
            <person name="Jeske O."/>
            <person name="Meyerdierks A."/>
            <person name="Storesund J.E."/>
            <person name="Kallscheuer N."/>
            <person name="Luecker S."/>
            <person name="Lage O.M."/>
            <person name="Pohl T."/>
            <person name="Merkel B.J."/>
            <person name="Hornburger P."/>
            <person name="Mueller R.-W."/>
            <person name="Bruemmer F."/>
            <person name="Labrenz M."/>
            <person name="Spormann A.M."/>
            <person name="Op den Camp H."/>
            <person name="Overmann J."/>
            <person name="Amann R."/>
            <person name="Jetten M.S.M."/>
            <person name="Mascher T."/>
            <person name="Medema M.H."/>
            <person name="Devos D.P."/>
            <person name="Kaster A.-K."/>
            <person name="Ovreas L."/>
            <person name="Rohde M."/>
            <person name="Galperin M.Y."/>
            <person name="Jogler C."/>
        </authorList>
    </citation>
    <scope>NUCLEOTIDE SEQUENCE [LARGE SCALE GENOMIC DNA]</scope>
    <source>
        <strain evidence="1 2">Mal33</strain>
    </source>
</reference>
<evidence type="ECO:0008006" key="3">
    <source>
        <dbReference type="Google" id="ProtNLM"/>
    </source>
</evidence>
<gene>
    <name evidence="1" type="ORF">Mal33_26960</name>
</gene>